<dbReference type="SMART" id="SM00829">
    <property type="entry name" value="PKS_ER"/>
    <property type="match status" value="1"/>
</dbReference>
<gene>
    <name evidence="4" type="ORF">SISNIDRAFT_552683</name>
</gene>
<evidence type="ECO:0000313" key="5">
    <source>
        <dbReference type="Proteomes" id="UP000076722"/>
    </source>
</evidence>
<name>A0A164P7M2_9AGAM</name>
<dbReference type="GO" id="GO:0070402">
    <property type="term" value="F:NADPH binding"/>
    <property type="evidence" value="ECO:0007669"/>
    <property type="project" value="TreeGrafter"/>
</dbReference>
<dbReference type="InterPro" id="IPR020843">
    <property type="entry name" value="ER"/>
</dbReference>
<accession>A0A164P7M2</accession>
<dbReference type="PANTHER" id="PTHR48106:SF18">
    <property type="entry name" value="QUINONE OXIDOREDUCTASE PIG3"/>
    <property type="match status" value="1"/>
</dbReference>
<reference evidence="4 5" key="1">
    <citation type="journal article" date="2016" name="Mol. Biol. Evol.">
        <title>Comparative Genomics of Early-Diverging Mushroom-Forming Fungi Provides Insights into the Origins of Lignocellulose Decay Capabilities.</title>
        <authorList>
            <person name="Nagy L.G."/>
            <person name="Riley R."/>
            <person name="Tritt A."/>
            <person name="Adam C."/>
            <person name="Daum C."/>
            <person name="Floudas D."/>
            <person name="Sun H."/>
            <person name="Yadav J.S."/>
            <person name="Pangilinan J."/>
            <person name="Larsson K.H."/>
            <person name="Matsuura K."/>
            <person name="Barry K."/>
            <person name="Labutti K."/>
            <person name="Kuo R."/>
            <person name="Ohm R.A."/>
            <person name="Bhattacharya S.S."/>
            <person name="Shirouzu T."/>
            <person name="Yoshinaga Y."/>
            <person name="Martin F.M."/>
            <person name="Grigoriev I.V."/>
            <person name="Hibbett D.S."/>
        </authorList>
    </citation>
    <scope>NUCLEOTIDE SEQUENCE [LARGE SCALE GENOMIC DNA]</scope>
    <source>
        <strain evidence="4 5">HHB9708</strain>
    </source>
</reference>
<dbReference type="STRING" id="1314777.A0A164P7M2"/>
<dbReference type="CDD" id="cd05276">
    <property type="entry name" value="p53_inducible_oxidoreductase"/>
    <property type="match status" value="1"/>
</dbReference>
<evidence type="ECO:0000259" key="3">
    <source>
        <dbReference type="SMART" id="SM00829"/>
    </source>
</evidence>
<organism evidence="4 5">
    <name type="scientific">Sistotremastrum niveocremeum HHB9708</name>
    <dbReference type="NCBI Taxonomy" id="1314777"/>
    <lineage>
        <taxon>Eukaryota</taxon>
        <taxon>Fungi</taxon>
        <taxon>Dikarya</taxon>
        <taxon>Basidiomycota</taxon>
        <taxon>Agaricomycotina</taxon>
        <taxon>Agaricomycetes</taxon>
        <taxon>Sistotremastrales</taxon>
        <taxon>Sistotremastraceae</taxon>
        <taxon>Sertulicium</taxon>
        <taxon>Sertulicium niveocremeum</taxon>
    </lineage>
</organism>
<dbReference type="Pfam" id="PF08240">
    <property type="entry name" value="ADH_N"/>
    <property type="match status" value="1"/>
</dbReference>
<evidence type="ECO:0000313" key="4">
    <source>
        <dbReference type="EMBL" id="KZS88447.1"/>
    </source>
</evidence>
<dbReference type="InterPro" id="IPR013149">
    <property type="entry name" value="ADH-like_C"/>
</dbReference>
<keyword evidence="2" id="KW-0560">Oxidoreductase</keyword>
<dbReference type="SUPFAM" id="SSF51735">
    <property type="entry name" value="NAD(P)-binding Rossmann-fold domains"/>
    <property type="match status" value="1"/>
</dbReference>
<dbReference type="InterPro" id="IPR014189">
    <property type="entry name" value="Quinone_OxRdtase_PIG3"/>
</dbReference>
<proteinExistence type="predicted"/>
<dbReference type="Gene3D" id="3.90.180.10">
    <property type="entry name" value="Medium-chain alcohol dehydrogenases, catalytic domain"/>
    <property type="match status" value="1"/>
</dbReference>
<dbReference type="OrthoDB" id="203908at2759"/>
<dbReference type="Pfam" id="PF00107">
    <property type="entry name" value="ADH_zinc_N"/>
    <property type="match status" value="1"/>
</dbReference>
<dbReference type="SUPFAM" id="SSF50129">
    <property type="entry name" value="GroES-like"/>
    <property type="match status" value="1"/>
</dbReference>
<keyword evidence="1" id="KW-0521">NADP</keyword>
<dbReference type="InterPro" id="IPR013154">
    <property type="entry name" value="ADH-like_N"/>
</dbReference>
<dbReference type="GO" id="GO:0016651">
    <property type="term" value="F:oxidoreductase activity, acting on NAD(P)H"/>
    <property type="evidence" value="ECO:0007669"/>
    <property type="project" value="TreeGrafter"/>
</dbReference>
<dbReference type="InterPro" id="IPR011032">
    <property type="entry name" value="GroES-like_sf"/>
</dbReference>
<protein>
    <submittedName>
        <fullName evidence="4">Quinone oxidoreductase</fullName>
    </submittedName>
</protein>
<dbReference type="AlphaFoldDB" id="A0A164P7M2"/>
<dbReference type="NCBIfam" id="TIGR02824">
    <property type="entry name" value="quinone_pig3"/>
    <property type="match status" value="1"/>
</dbReference>
<dbReference type="Proteomes" id="UP000076722">
    <property type="component" value="Unassembled WGS sequence"/>
</dbReference>
<evidence type="ECO:0000256" key="2">
    <source>
        <dbReference type="ARBA" id="ARBA00023002"/>
    </source>
</evidence>
<dbReference type="EMBL" id="KV419437">
    <property type="protein sequence ID" value="KZS88447.1"/>
    <property type="molecule type" value="Genomic_DNA"/>
</dbReference>
<keyword evidence="5" id="KW-1185">Reference proteome</keyword>
<feature type="domain" description="Enoyl reductase (ER)" evidence="3">
    <location>
        <begin position="14"/>
        <end position="334"/>
    </location>
</feature>
<sequence>MAQMRAVLIKGGKGPVENLFIGNAPKPSPSAQQVLVKIKAFGLNRMDLSQREGHYPPPPGSSDILGVEFSGTVDELGSSVTEWKTGDEVLGLAGGGAYAEYIAVAKTHIWRKPTNLSWVEAASIPENWLTAFQAVSYEGGIQKGEVALVHAGASGVGVAANQLARFFGASRVFTTASSKEKLDWLLKIPEGPTDAINYKTENFAEIIKKETGGKGVNLIVDFVGKDHWEKNIDALSIDGRMILLAFLSGNDPKVNLGPLLYKRLRIQGSTLRSRSVDYQTGLIAAFRDKAFGSITGEDGNGLLKSYIHAVYPWTKVQEAHKEMAANANSGKIILEVV</sequence>
<dbReference type="InterPro" id="IPR036291">
    <property type="entry name" value="NAD(P)-bd_dom_sf"/>
</dbReference>
<evidence type="ECO:0000256" key="1">
    <source>
        <dbReference type="ARBA" id="ARBA00022857"/>
    </source>
</evidence>
<dbReference type="PANTHER" id="PTHR48106">
    <property type="entry name" value="QUINONE OXIDOREDUCTASE PIG3-RELATED"/>
    <property type="match status" value="1"/>
</dbReference>
<dbReference type="Gene3D" id="3.40.50.720">
    <property type="entry name" value="NAD(P)-binding Rossmann-like Domain"/>
    <property type="match status" value="1"/>
</dbReference>